<reference evidence="4 5" key="1">
    <citation type="journal article" date="2013" name="Curr. Biol.">
        <title>The Genome of the Foraminiferan Reticulomyxa filosa.</title>
        <authorList>
            <person name="Glockner G."/>
            <person name="Hulsmann N."/>
            <person name="Schleicher M."/>
            <person name="Noegel A.A."/>
            <person name="Eichinger L."/>
            <person name="Gallinger C."/>
            <person name="Pawlowski J."/>
            <person name="Sierra R."/>
            <person name="Euteneuer U."/>
            <person name="Pillet L."/>
            <person name="Moustafa A."/>
            <person name="Platzer M."/>
            <person name="Groth M."/>
            <person name="Szafranski K."/>
            <person name="Schliwa M."/>
        </authorList>
    </citation>
    <scope>NUCLEOTIDE SEQUENCE [LARGE SCALE GENOMIC DNA]</scope>
</reference>
<feature type="repeat" description="WD" evidence="3">
    <location>
        <begin position="163"/>
        <end position="206"/>
    </location>
</feature>
<evidence type="ECO:0000256" key="1">
    <source>
        <dbReference type="ARBA" id="ARBA00022574"/>
    </source>
</evidence>
<dbReference type="PROSITE" id="PS50082">
    <property type="entry name" value="WD_REPEATS_2"/>
    <property type="match status" value="6"/>
</dbReference>
<dbReference type="Gene3D" id="2.130.10.10">
    <property type="entry name" value="YVTN repeat-like/Quinoprotein amine dehydrogenase"/>
    <property type="match status" value="2"/>
</dbReference>
<feature type="repeat" description="WD" evidence="3">
    <location>
        <begin position="92"/>
        <end position="115"/>
    </location>
</feature>
<dbReference type="GO" id="GO:1990234">
    <property type="term" value="C:transferase complex"/>
    <property type="evidence" value="ECO:0007669"/>
    <property type="project" value="UniProtKB-ARBA"/>
</dbReference>
<feature type="repeat" description="WD" evidence="3">
    <location>
        <begin position="312"/>
        <end position="354"/>
    </location>
</feature>
<dbReference type="PROSITE" id="PS00678">
    <property type="entry name" value="WD_REPEATS_1"/>
    <property type="match status" value="5"/>
</dbReference>
<dbReference type="SMART" id="SM00320">
    <property type="entry name" value="WD40"/>
    <property type="match status" value="6"/>
</dbReference>
<evidence type="ECO:0000256" key="2">
    <source>
        <dbReference type="ARBA" id="ARBA00022737"/>
    </source>
</evidence>
<dbReference type="PANTHER" id="PTHR22847:SF637">
    <property type="entry name" value="WD REPEAT DOMAIN 5B"/>
    <property type="match status" value="1"/>
</dbReference>
<dbReference type="AlphaFoldDB" id="X6MLY8"/>
<evidence type="ECO:0000313" key="5">
    <source>
        <dbReference type="Proteomes" id="UP000023152"/>
    </source>
</evidence>
<dbReference type="OrthoDB" id="361494at2759"/>
<proteinExistence type="predicted"/>
<name>X6MLY8_RETFI</name>
<gene>
    <name evidence="4" type="ORF">RFI_22697</name>
</gene>
<organism evidence="4 5">
    <name type="scientific">Reticulomyxa filosa</name>
    <dbReference type="NCBI Taxonomy" id="46433"/>
    <lineage>
        <taxon>Eukaryota</taxon>
        <taxon>Sar</taxon>
        <taxon>Rhizaria</taxon>
        <taxon>Retaria</taxon>
        <taxon>Foraminifera</taxon>
        <taxon>Monothalamids</taxon>
        <taxon>Reticulomyxidae</taxon>
        <taxon>Reticulomyxa</taxon>
    </lineage>
</organism>
<dbReference type="InterPro" id="IPR019775">
    <property type="entry name" value="WD40_repeat_CS"/>
</dbReference>
<keyword evidence="5" id="KW-1185">Reference proteome</keyword>
<comment type="caution">
    <text evidence="4">The sequence shown here is derived from an EMBL/GenBank/DDBJ whole genome shotgun (WGS) entry which is preliminary data.</text>
</comment>
<dbReference type="InterPro" id="IPR015943">
    <property type="entry name" value="WD40/YVTN_repeat-like_dom_sf"/>
</dbReference>
<evidence type="ECO:0000256" key="3">
    <source>
        <dbReference type="PROSITE-ProRule" id="PRU00221"/>
    </source>
</evidence>
<evidence type="ECO:0000313" key="4">
    <source>
        <dbReference type="EMBL" id="ETO14671.1"/>
    </source>
</evidence>
<dbReference type="Proteomes" id="UP000023152">
    <property type="component" value="Unassembled WGS sequence"/>
</dbReference>
<sequence length="402" mass="46379">MPNIFTKSSFLFFEKANCLYVIFLFIIVSQLVEEDIQLILQHWIRILNIKLGWIHEFDKLVIDYVKFSLFNLNQNIQLFLSVDYSTFDDCHFIYSGSADSTVCVWDIDNNKQIRIFDKHSTSVNCVKFSQYYYHNNRRKIICSSSWDNTIRFWDIEDNKLFQIFNRSSGVSGIEFSPFHGGRYLCSGSDDNTICLWDIETSKSLHVFNGHENIVWCVDISPLQSNNKNDNKTNDIGIIGGNGYTICSGSNDNTIRIWDIETTIQLITFKGHEGYLMSVKYGSNELLNTILSGSEDKSVRLWDIRSGQQIQMFNGHTDCINTVEYSPFIIKNSIGNSNVICSGSCDNTIRFWDIRLNKNELHVINGDSKDNEIRCIKLLQLKNNNKHISLCYGSYNGLVHIWG</sequence>
<dbReference type="Pfam" id="PF00400">
    <property type="entry name" value="WD40"/>
    <property type="match status" value="6"/>
</dbReference>
<feature type="repeat" description="WD" evidence="3">
    <location>
        <begin position="241"/>
        <end position="267"/>
    </location>
</feature>
<accession>X6MLY8</accession>
<dbReference type="SUPFAM" id="SSF50978">
    <property type="entry name" value="WD40 repeat-like"/>
    <property type="match status" value="1"/>
</dbReference>
<dbReference type="InterPro" id="IPR036322">
    <property type="entry name" value="WD40_repeat_dom_sf"/>
</dbReference>
<keyword evidence="2" id="KW-0677">Repeat</keyword>
<dbReference type="PRINTS" id="PR00320">
    <property type="entry name" value="GPROTEINBRPT"/>
</dbReference>
<protein>
    <submittedName>
        <fullName evidence="4">WD-40 repeat protein</fullName>
    </submittedName>
</protein>
<dbReference type="CDD" id="cd00200">
    <property type="entry name" value="WD40"/>
    <property type="match status" value="1"/>
</dbReference>
<dbReference type="InterPro" id="IPR020472">
    <property type="entry name" value="WD40_PAC1"/>
</dbReference>
<keyword evidence="1 3" id="KW-0853">WD repeat</keyword>
<feature type="repeat" description="WD" evidence="3">
    <location>
        <begin position="268"/>
        <end position="311"/>
    </location>
</feature>
<dbReference type="InterPro" id="IPR001680">
    <property type="entry name" value="WD40_rpt"/>
</dbReference>
<dbReference type="PROSITE" id="PS50294">
    <property type="entry name" value="WD_REPEATS_REGION"/>
    <property type="match status" value="3"/>
</dbReference>
<dbReference type="EMBL" id="ASPP01019873">
    <property type="protein sequence ID" value="ETO14671.1"/>
    <property type="molecule type" value="Genomic_DNA"/>
</dbReference>
<dbReference type="PANTHER" id="PTHR22847">
    <property type="entry name" value="WD40 REPEAT PROTEIN"/>
    <property type="match status" value="1"/>
</dbReference>
<feature type="repeat" description="WD" evidence="3">
    <location>
        <begin position="116"/>
        <end position="163"/>
    </location>
</feature>